<accession>A0A183DZ08</accession>
<sequence length="179" mass="20324">LLKQNVHTGLYVPWFVASFCRRHSVHFTYVTSFNPFNFEHSDTSCIDFVEENTDAATALEHIMAIKLFTDRLLRGFNNALICRLGYIVGDDDISGNFKHIMAIKLFTDRLLRGFNNALICRLGYIVRDDDISGNFKVKGKEANCSMDTSLVQQLYPNVRTGQDAIADLIKRIALNKQAN</sequence>
<protein>
    <submittedName>
        <fullName evidence="1">Epimerase domain-containing protein</fullName>
    </submittedName>
</protein>
<proteinExistence type="predicted"/>
<dbReference type="WBParaSite" id="GPUH_0001396401-mRNA-1">
    <property type="protein sequence ID" value="GPUH_0001396401-mRNA-1"/>
    <property type="gene ID" value="GPUH_0001396401"/>
</dbReference>
<dbReference type="AlphaFoldDB" id="A0A183DZ08"/>
<name>A0A183DZ08_9BILA</name>
<reference evidence="1" key="1">
    <citation type="submission" date="2016-06" db="UniProtKB">
        <authorList>
            <consortium name="WormBaseParasite"/>
        </authorList>
    </citation>
    <scope>IDENTIFICATION</scope>
</reference>
<evidence type="ECO:0000313" key="1">
    <source>
        <dbReference type="WBParaSite" id="GPUH_0001396401-mRNA-1"/>
    </source>
</evidence>
<organism evidence="1">
    <name type="scientific">Gongylonema pulchrum</name>
    <dbReference type="NCBI Taxonomy" id="637853"/>
    <lineage>
        <taxon>Eukaryota</taxon>
        <taxon>Metazoa</taxon>
        <taxon>Ecdysozoa</taxon>
        <taxon>Nematoda</taxon>
        <taxon>Chromadorea</taxon>
        <taxon>Rhabditida</taxon>
        <taxon>Spirurina</taxon>
        <taxon>Spiruromorpha</taxon>
        <taxon>Spiruroidea</taxon>
        <taxon>Gongylonematidae</taxon>
        <taxon>Gongylonema</taxon>
    </lineage>
</organism>